<comment type="caution">
    <text evidence="2">The sequence shown here is derived from an EMBL/GenBank/DDBJ whole genome shotgun (WGS) entry which is preliminary data.</text>
</comment>
<dbReference type="Gene3D" id="2.160.10.10">
    <property type="entry name" value="Hexapeptide repeat proteins"/>
    <property type="match status" value="1"/>
</dbReference>
<dbReference type="RefSeq" id="WP_379710056.1">
    <property type="nucleotide sequence ID" value="NZ_JBHSCZ010000002.1"/>
</dbReference>
<name>A0ABV8QT76_9BACT</name>
<dbReference type="Gene3D" id="3.90.550.10">
    <property type="entry name" value="Spore Coat Polysaccharide Biosynthesis Protein SpsA, Chain A"/>
    <property type="match status" value="1"/>
</dbReference>
<proteinExistence type="predicted"/>
<protein>
    <submittedName>
        <fullName evidence="2">Sugar phosphate nucleotidyltransferase</fullName>
    </submittedName>
</protein>
<dbReference type="Pfam" id="PF00483">
    <property type="entry name" value="NTP_transferase"/>
    <property type="match status" value="1"/>
</dbReference>
<dbReference type="InterPro" id="IPR005835">
    <property type="entry name" value="NTP_transferase_dom"/>
</dbReference>
<evidence type="ECO:0000259" key="1">
    <source>
        <dbReference type="Pfam" id="PF00483"/>
    </source>
</evidence>
<dbReference type="SUPFAM" id="SSF53448">
    <property type="entry name" value="Nucleotide-diphospho-sugar transferases"/>
    <property type="match status" value="1"/>
</dbReference>
<dbReference type="Proteomes" id="UP001595907">
    <property type="component" value="Unassembled WGS sequence"/>
</dbReference>
<dbReference type="PANTHER" id="PTHR42883">
    <property type="entry name" value="GLUCOSE-1-PHOSPHATE THYMIDYLTRANSFERASE"/>
    <property type="match status" value="1"/>
</dbReference>
<reference evidence="3" key="1">
    <citation type="journal article" date="2019" name="Int. J. Syst. Evol. Microbiol.">
        <title>The Global Catalogue of Microorganisms (GCM) 10K type strain sequencing project: providing services to taxonomists for standard genome sequencing and annotation.</title>
        <authorList>
            <consortium name="The Broad Institute Genomics Platform"/>
            <consortium name="The Broad Institute Genome Sequencing Center for Infectious Disease"/>
            <person name="Wu L."/>
            <person name="Ma J."/>
        </authorList>
    </citation>
    <scope>NUCLEOTIDE SEQUENCE [LARGE SCALE GENOMIC DNA]</scope>
    <source>
        <strain evidence="3">CECT 8289</strain>
    </source>
</reference>
<sequence length="334" mass="36026">MKAIIPVAGAGTKLRPHTYTQPKALIPLAGKTILSIIIDQLKDAGVCDFIFIIGYLGEKIQDYVLTHYPELHTHFITQNERNGTGHAIDITKELVGNDEILIVLGDTIAEFDIQQMIAAPHSILAVKKVDDPRNFGVAEIDDHGNITRVVEKPAIPKSNMALVGIYKIKETAILFDCLRKIQDLKTSSYDAFNLTDALDCMIQSGASFKAMKVSNWFDCGQKETLISSNATLLQKFGNYVAETVSLTNTIIIPPVSIGNGCIIKNSVVGPNVAIGDNTTVNHALIKDSIIGAYSNLNEIVLNSSLIGSDAEVRGVSRSLNIGDNTAIDLGGGPR</sequence>
<organism evidence="2 3">
    <name type="scientific">Ferruginibacter yonginensis</name>
    <dbReference type="NCBI Taxonomy" id="1310416"/>
    <lineage>
        <taxon>Bacteria</taxon>
        <taxon>Pseudomonadati</taxon>
        <taxon>Bacteroidota</taxon>
        <taxon>Chitinophagia</taxon>
        <taxon>Chitinophagales</taxon>
        <taxon>Chitinophagaceae</taxon>
        <taxon>Ferruginibacter</taxon>
    </lineage>
</organism>
<dbReference type="PANTHER" id="PTHR42883:SF2">
    <property type="entry name" value="THYMIDYLYLTRANSFERASE"/>
    <property type="match status" value="1"/>
</dbReference>
<accession>A0ABV8QT76</accession>
<feature type="domain" description="Nucleotidyl transferase" evidence="1">
    <location>
        <begin position="2"/>
        <end position="234"/>
    </location>
</feature>
<evidence type="ECO:0000313" key="2">
    <source>
        <dbReference type="EMBL" id="MFC4263465.1"/>
    </source>
</evidence>
<dbReference type="InterPro" id="IPR029044">
    <property type="entry name" value="Nucleotide-diphossugar_trans"/>
</dbReference>
<dbReference type="CDD" id="cd04181">
    <property type="entry name" value="NTP_transferase"/>
    <property type="match status" value="1"/>
</dbReference>
<keyword evidence="3" id="KW-1185">Reference proteome</keyword>
<gene>
    <name evidence="2" type="ORF">ACFOWM_11275</name>
</gene>
<dbReference type="EMBL" id="JBHSCZ010000002">
    <property type="protein sequence ID" value="MFC4263465.1"/>
    <property type="molecule type" value="Genomic_DNA"/>
</dbReference>
<evidence type="ECO:0000313" key="3">
    <source>
        <dbReference type="Proteomes" id="UP001595907"/>
    </source>
</evidence>